<name>A0A430FWC5_9BIFI</name>
<dbReference type="EMBL" id="QXGK01000002">
    <property type="protein sequence ID" value="RSX58443.1"/>
    <property type="molecule type" value="Genomic_DNA"/>
</dbReference>
<evidence type="ECO:0000259" key="1">
    <source>
        <dbReference type="Pfam" id="PF00462"/>
    </source>
</evidence>
<reference evidence="2 3" key="1">
    <citation type="submission" date="2018-09" db="EMBL/GenBank/DDBJ databases">
        <title>Characterization of the phylogenetic diversity of five novel species belonging to the genus Bifidobacterium.</title>
        <authorList>
            <person name="Lugli G.A."/>
            <person name="Duranti S."/>
            <person name="Milani C."/>
        </authorList>
    </citation>
    <scope>NUCLEOTIDE SEQUENCE [LARGE SCALE GENOMIC DNA]</scope>
    <source>
        <strain evidence="2 3">2033B</strain>
    </source>
</reference>
<comment type="caution">
    <text evidence="2">The sequence shown here is derived from an EMBL/GenBank/DDBJ whole genome shotgun (WGS) entry which is preliminary data.</text>
</comment>
<dbReference type="Proteomes" id="UP000287470">
    <property type="component" value="Unassembled WGS sequence"/>
</dbReference>
<organism evidence="2 3">
    <name type="scientific">Bifidobacterium samirii</name>
    <dbReference type="NCBI Taxonomy" id="2306974"/>
    <lineage>
        <taxon>Bacteria</taxon>
        <taxon>Bacillati</taxon>
        <taxon>Actinomycetota</taxon>
        <taxon>Actinomycetes</taxon>
        <taxon>Bifidobacteriales</taxon>
        <taxon>Bifidobacteriaceae</taxon>
        <taxon>Bifidobacterium</taxon>
    </lineage>
</organism>
<dbReference type="SUPFAM" id="SSF52833">
    <property type="entry name" value="Thioredoxin-like"/>
    <property type="match status" value="1"/>
</dbReference>
<gene>
    <name evidence="2" type="ORF">D2E24_0322</name>
</gene>
<accession>A0A430FWC5</accession>
<dbReference type="OrthoDB" id="8545217at2"/>
<sequence>MTITVFTTPQSPQCEATVDQFARLGIDIHTVDLAGNPTTFEQIRRAGYDQVPVVIAPDLSWSGYRPDLIHELARRIDGTSTPDGYASDRRPA</sequence>
<dbReference type="InterPro" id="IPR002109">
    <property type="entry name" value="Glutaredoxin"/>
</dbReference>
<dbReference type="Pfam" id="PF00462">
    <property type="entry name" value="Glutaredoxin"/>
    <property type="match status" value="1"/>
</dbReference>
<dbReference type="AlphaFoldDB" id="A0A430FWC5"/>
<proteinExistence type="predicted"/>
<dbReference type="PROSITE" id="PS51354">
    <property type="entry name" value="GLUTAREDOXIN_2"/>
    <property type="match status" value="1"/>
</dbReference>
<dbReference type="RefSeq" id="WP_125967594.1">
    <property type="nucleotide sequence ID" value="NZ_QXGK01000002.1"/>
</dbReference>
<evidence type="ECO:0000313" key="3">
    <source>
        <dbReference type="Proteomes" id="UP000287470"/>
    </source>
</evidence>
<dbReference type="Gene3D" id="3.40.30.10">
    <property type="entry name" value="Glutaredoxin"/>
    <property type="match status" value="1"/>
</dbReference>
<feature type="domain" description="Glutaredoxin" evidence="1">
    <location>
        <begin position="3"/>
        <end position="55"/>
    </location>
</feature>
<keyword evidence="3" id="KW-1185">Reference proteome</keyword>
<protein>
    <submittedName>
        <fullName evidence="2">NrdH-redoxin</fullName>
    </submittedName>
</protein>
<dbReference type="CDD" id="cd02976">
    <property type="entry name" value="NrdH"/>
    <property type="match status" value="1"/>
</dbReference>
<dbReference type="InterPro" id="IPR036249">
    <property type="entry name" value="Thioredoxin-like_sf"/>
</dbReference>
<evidence type="ECO:0000313" key="2">
    <source>
        <dbReference type="EMBL" id="RSX58443.1"/>
    </source>
</evidence>